<evidence type="ECO:0000259" key="3">
    <source>
        <dbReference type="Pfam" id="PF06863"/>
    </source>
</evidence>
<feature type="domain" description="DUF1254" evidence="3">
    <location>
        <begin position="52"/>
        <end position="162"/>
    </location>
</feature>
<feature type="signal peptide" evidence="1">
    <location>
        <begin position="1"/>
        <end position="19"/>
    </location>
</feature>
<dbReference type="SUPFAM" id="SSF160935">
    <property type="entry name" value="VPA0735-like"/>
    <property type="match status" value="1"/>
</dbReference>
<dbReference type="STRING" id="375.BKD09_RS27535"/>
<feature type="chain" id="PRO_5002004631" evidence="1">
    <location>
        <begin position="20"/>
        <end position="339"/>
    </location>
</feature>
<dbReference type="InterPro" id="IPR010679">
    <property type="entry name" value="DUF1254"/>
</dbReference>
<dbReference type="Proteomes" id="UP000030377">
    <property type="component" value="Unassembled WGS sequence"/>
</dbReference>
<protein>
    <submittedName>
        <fullName evidence="4">Carboxylesterase</fullName>
    </submittedName>
</protein>
<dbReference type="PANTHER" id="PTHR36509:SF2">
    <property type="entry name" value="BLL3101 PROTEIN"/>
    <property type="match status" value="1"/>
</dbReference>
<dbReference type="PANTHER" id="PTHR36509">
    <property type="entry name" value="BLL3101 PROTEIN"/>
    <property type="match status" value="1"/>
</dbReference>
<comment type="caution">
    <text evidence="4">The sequence shown here is derived from an EMBL/GenBank/DDBJ whole genome shotgun (WGS) entry which is preliminary data.</text>
</comment>
<dbReference type="AlphaFoldDB" id="A0A0A3XSE0"/>
<reference evidence="4 5" key="1">
    <citation type="submission" date="2014-09" db="EMBL/GenBank/DDBJ databases">
        <title>Draft genome of Bradyrhizobium japonicum Is-34.</title>
        <authorList>
            <person name="Tsurumaru H."/>
            <person name="Yamakawa T."/>
            <person name="Hashimoto S."/>
            <person name="Okizaki K."/>
            <person name="Kanesaki Y."/>
            <person name="Yoshikawa H."/>
            <person name="Yajima S."/>
        </authorList>
    </citation>
    <scope>NUCLEOTIDE SEQUENCE [LARGE SCALE GENOMIC DNA]</scope>
    <source>
        <strain evidence="4 5">Is-34</strain>
    </source>
</reference>
<dbReference type="Pfam" id="PF06742">
    <property type="entry name" value="DUF1214"/>
    <property type="match status" value="1"/>
</dbReference>
<dbReference type="RefSeq" id="WP_028161413.1">
    <property type="nucleotide sequence ID" value="NZ_CP081350.1"/>
</dbReference>
<proteinExistence type="predicted"/>
<feature type="domain" description="DUF1214" evidence="2">
    <location>
        <begin position="235"/>
        <end position="322"/>
    </location>
</feature>
<organism evidence="4 5">
    <name type="scientific">Bradyrhizobium japonicum</name>
    <dbReference type="NCBI Taxonomy" id="375"/>
    <lineage>
        <taxon>Bacteria</taxon>
        <taxon>Pseudomonadati</taxon>
        <taxon>Pseudomonadota</taxon>
        <taxon>Alphaproteobacteria</taxon>
        <taxon>Hyphomicrobiales</taxon>
        <taxon>Nitrobacteraceae</taxon>
        <taxon>Bradyrhizobium</taxon>
    </lineage>
</organism>
<dbReference type="Pfam" id="PF06863">
    <property type="entry name" value="DUF1254"/>
    <property type="match status" value="1"/>
</dbReference>
<dbReference type="EMBL" id="JRPN01000021">
    <property type="protein sequence ID" value="KGT76031.1"/>
    <property type="molecule type" value="Genomic_DNA"/>
</dbReference>
<dbReference type="Gene3D" id="2.60.40.1610">
    <property type="entry name" value="Domain of unknown function DUF1254"/>
    <property type="match status" value="1"/>
</dbReference>
<dbReference type="InterPro" id="IPR037049">
    <property type="entry name" value="DUF1214_C_sf"/>
</dbReference>
<evidence type="ECO:0000313" key="5">
    <source>
        <dbReference type="Proteomes" id="UP000030377"/>
    </source>
</evidence>
<name>A0A0A3XSE0_BRAJP</name>
<sequence length="339" mass="37000">MKRAALTASILLLMSAAHAQSPVAVTVDNFARAESDLYFGNGVKDAGGTGKLFHHREPMQIEKQAVIRSNRDTLYSTVILDLDAGPATVTLPDAGKRFRSMQVINEDHYVVGKVEYGAGSYTFDKNKVGTRYVLVALRTLVDPNDPKDIEKVHALQDAVKISQKSSGKFEIPNWDAASQKKVRDALLVLASTTGGFKSAFGSKGQVDPIKHLIGTAAGWGGNPDKEATYLSVNPERNDGNTVYKLTVPGNVPVDGFWSISLYNAEGYFEKNPYNAYSLNNLTAVKSADGSTVVQFGGCDGKIPNCLPIMKGWNYTIRLYRPRPEILNGKWKFPEPKPVS</sequence>
<gene>
    <name evidence="4" type="ORF">MA20_29760</name>
</gene>
<accession>A0A0A3XSE0</accession>
<dbReference type="InterPro" id="IPR037050">
    <property type="entry name" value="DUF1254_sf"/>
</dbReference>
<evidence type="ECO:0000259" key="2">
    <source>
        <dbReference type="Pfam" id="PF06742"/>
    </source>
</evidence>
<evidence type="ECO:0000256" key="1">
    <source>
        <dbReference type="SAM" id="SignalP"/>
    </source>
</evidence>
<evidence type="ECO:0000313" key="4">
    <source>
        <dbReference type="EMBL" id="KGT76031.1"/>
    </source>
</evidence>
<keyword evidence="1" id="KW-0732">Signal</keyword>
<dbReference type="Gene3D" id="2.60.120.600">
    <property type="entry name" value="Domain of unknown function DUF1214, C-terminal domain"/>
    <property type="match status" value="1"/>
</dbReference>
<dbReference type="InterPro" id="IPR010621">
    <property type="entry name" value="DUF1214"/>
</dbReference>